<feature type="compositionally biased region" description="Gly residues" evidence="1">
    <location>
        <begin position="180"/>
        <end position="192"/>
    </location>
</feature>
<feature type="compositionally biased region" description="Basic and acidic residues" evidence="1">
    <location>
        <begin position="1"/>
        <end position="15"/>
    </location>
</feature>
<dbReference type="EMBL" id="JAJFZV010000005">
    <property type="protein sequence ID" value="MCC3297564.1"/>
    <property type="molecule type" value="Genomic_DNA"/>
</dbReference>
<feature type="transmembrane region" description="Helical" evidence="2">
    <location>
        <begin position="204"/>
        <end position="223"/>
    </location>
</feature>
<evidence type="ECO:0000313" key="4">
    <source>
        <dbReference type="Proteomes" id="UP001139158"/>
    </source>
</evidence>
<feature type="region of interest" description="Disordered" evidence="1">
    <location>
        <begin position="1"/>
        <end position="195"/>
    </location>
</feature>
<keyword evidence="4" id="KW-1185">Reference proteome</keyword>
<feature type="transmembrane region" description="Helical" evidence="2">
    <location>
        <begin position="229"/>
        <end position="244"/>
    </location>
</feature>
<sequence>MDRDQGQPEPADRDNSVGGDSSGTEAGASDSTGGTRDGGTREGGPAAEDLRPEAGPEGDPERPAEEEAKETASAWSAPGGVEPEIGGGPSLPYQDGQIPPVPQYNPYAQVPRMPAADQGGAPGYPGQQGGYPGYPSYPGQQSQQGQQSPYANQAGAPGYSGYPGQQGQPGQPGSYPNPGGAPGYPGQPGYGSYGPPPATPGKGLAIAALVLAILAVLICWIPLLNFVSFPLAIVALGLAIPALIKGNKARNVAKPLSIAALTVAALSIVTAIVVNTVVVDSLRDAGLWESESETGTESFTEVEDYSEELTEAEKEDYSYQFTDSYISEIAAEPANAAGDEVTVGDYTVTLVELDRDAAAEVQERDPQAGAPDYNYVLARFTAVYNGTGDGRPWLDLPPELIGTDSRLYTVMGCSSGLGQRSIDQELLSKGDTVTVEACFDVPDTALGEDSRLGMRMILAEQDNDYVYWRLP</sequence>
<feature type="compositionally biased region" description="Gly residues" evidence="1">
    <location>
        <begin position="120"/>
        <end position="132"/>
    </location>
</feature>
<keyword evidence="2" id="KW-0472">Membrane</keyword>
<evidence type="ECO:0000256" key="1">
    <source>
        <dbReference type="SAM" id="MobiDB-lite"/>
    </source>
</evidence>
<reference evidence="3" key="1">
    <citation type="submission" date="2021-10" db="EMBL/GenBank/DDBJ databases">
        <title>Novel species in genus Arthrobacter.</title>
        <authorList>
            <person name="Liu Y."/>
        </authorList>
    </citation>
    <scope>NUCLEOTIDE SEQUENCE</scope>
    <source>
        <strain evidence="3">Zg-Y453</strain>
    </source>
</reference>
<feature type="compositionally biased region" description="Basic and acidic residues" evidence="1">
    <location>
        <begin position="48"/>
        <end position="70"/>
    </location>
</feature>
<evidence type="ECO:0000256" key="2">
    <source>
        <dbReference type="SAM" id="Phobius"/>
    </source>
</evidence>
<feature type="compositionally biased region" description="Low complexity" evidence="1">
    <location>
        <begin position="133"/>
        <end position="178"/>
    </location>
</feature>
<feature type="transmembrane region" description="Helical" evidence="2">
    <location>
        <begin position="256"/>
        <end position="274"/>
    </location>
</feature>
<comment type="caution">
    <text evidence="3">The sequence shown here is derived from an EMBL/GenBank/DDBJ whole genome shotgun (WGS) entry which is preliminary data.</text>
</comment>
<accession>A0A9X1MCQ4</accession>
<organism evidence="3 4">
    <name type="scientific">Arthrobacter caoxuetaonis</name>
    <dbReference type="NCBI Taxonomy" id="2886935"/>
    <lineage>
        <taxon>Bacteria</taxon>
        <taxon>Bacillati</taxon>
        <taxon>Actinomycetota</taxon>
        <taxon>Actinomycetes</taxon>
        <taxon>Micrococcales</taxon>
        <taxon>Micrococcaceae</taxon>
        <taxon>Arthrobacter</taxon>
    </lineage>
</organism>
<dbReference type="RefSeq" id="WP_227895448.1">
    <property type="nucleotide sequence ID" value="NZ_CP099466.1"/>
</dbReference>
<name>A0A9X1MCQ4_9MICC</name>
<keyword evidence="2" id="KW-1133">Transmembrane helix</keyword>
<proteinExistence type="predicted"/>
<dbReference type="Proteomes" id="UP001139158">
    <property type="component" value="Unassembled WGS sequence"/>
</dbReference>
<keyword evidence="2" id="KW-0812">Transmembrane</keyword>
<gene>
    <name evidence="3" type="ORF">LJ757_07050</name>
</gene>
<evidence type="ECO:0000313" key="3">
    <source>
        <dbReference type="EMBL" id="MCC3297564.1"/>
    </source>
</evidence>
<evidence type="ECO:0008006" key="5">
    <source>
        <dbReference type="Google" id="ProtNLM"/>
    </source>
</evidence>
<dbReference type="AlphaFoldDB" id="A0A9X1MCQ4"/>
<protein>
    <recommendedName>
        <fullName evidence="5">DUF4190 domain-containing protein</fullName>
    </recommendedName>
</protein>